<organism evidence="3 4">
    <name type="scientific">Pseudomonas putida</name>
    <name type="common">Arthrobacter siderocapsulatus</name>
    <dbReference type="NCBI Taxonomy" id="303"/>
    <lineage>
        <taxon>Bacteria</taxon>
        <taxon>Pseudomonadati</taxon>
        <taxon>Pseudomonadota</taxon>
        <taxon>Gammaproteobacteria</taxon>
        <taxon>Pseudomonadales</taxon>
        <taxon>Pseudomonadaceae</taxon>
        <taxon>Pseudomonas</taxon>
    </lineage>
</organism>
<proteinExistence type="predicted"/>
<dbReference type="InterPro" id="IPR036188">
    <property type="entry name" value="FAD/NAD-bd_sf"/>
</dbReference>
<evidence type="ECO:0000313" key="4">
    <source>
        <dbReference type="Proteomes" id="UP000254602"/>
    </source>
</evidence>
<name>A0A379KNE8_PSEPU</name>
<accession>A0A379KNE8</accession>
<dbReference type="PANTHER" id="PTHR13847">
    <property type="entry name" value="SARCOSINE DEHYDROGENASE-RELATED"/>
    <property type="match status" value="1"/>
</dbReference>
<dbReference type="PANTHER" id="PTHR13847:SF289">
    <property type="entry name" value="GLYCINE OXIDASE"/>
    <property type="match status" value="1"/>
</dbReference>
<dbReference type="Proteomes" id="UP000254602">
    <property type="component" value="Unassembled WGS sequence"/>
</dbReference>
<dbReference type="Gene3D" id="3.30.9.10">
    <property type="entry name" value="D-Amino Acid Oxidase, subunit A, domain 2"/>
    <property type="match status" value="1"/>
</dbReference>
<dbReference type="SUPFAM" id="SSF51905">
    <property type="entry name" value="FAD/NAD(P)-binding domain"/>
    <property type="match status" value="1"/>
</dbReference>
<dbReference type="GO" id="GO:0005737">
    <property type="term" value="C:cytoplasm"/>
    <property type="evidence" value="ECO:0007669"/>
    <property type="project" value="TreeGrafter"/>
</dbReference>
<dbReference type="InterPro" id="IPR006076">
    <property type="entry name" value="FAD-dep_OxRdtase"/>
</dbReference>
<feature type="domain" description="FAD dependent oxidoreductase" evidence="2">
    <location>
        <begin position="6"/>
        <end position="395"/>
    </location>
</feature>
<dbReference type="EMBL" id="UGUY01000001">
    <property type="protein sequence ID" value="SUD69546.1"/>
    <property type="molecule type" value="Genomic_DNA"/>
</dbReference>
<protein>
    <submittedName>
        <fullName evidence="3">FAD dependent oxidoreductase</fullName>
        <ecNumber evidence="3">1.4.3.19</ecNumber>
    </submittedName>
</protein>
<gene>
    <name evidence="3" type="primary">thiO_3</name>
    <name evidence="3" type="ORF">NCTC7914_03690</name>
</gene>
<dbReference type="AlphaFoldDB" id="A0A379KNE8"/>
<dbReference type="GO" id="GO:0043799">
    <property type="term" value="F:glycine oxidase activity"/>
    <property type="evidence" value="ECO:0007669"/>
    <property type="project" value="UniProtKB-EC"/>
</dbReference>
<dbReference type="SUPFAM" id="SSF54373">
    <property type="entry name" value="FAD-linked reductases, C-terminal domain"/>
    <property type="match status" value="1"/>
</dbReference>
<evidence type="ECO:0000313" key="3">
    <source>
        <dbReference type="EMBL" id="SUD69546.1"/>
    </source>
</evidence>
<dbReference type="EC" id="1.4.3.19" evidence="3"/>
<sequence length="414" mass="45279">MHCQTVVLGAGIVGVSTALHLQARGRQVILIDRNEPGCGTSHGNAGLIERSSVIPYAFPRQFGKLLRYGLNRQPDVRYSLLHLPKAAPWLLRYWRQSAPGRLAGAAADMLPLVQRCVEEHDALIAAAGLEGLVQAKGWIEVYRDPGLFEQAKAEVKGLARYGLHYELLERGQLQAREHQLDSTVVGGIHWLDPKTVNDPGALTRGYAALFVQRGGQFLHGDARSLRQVGSQWRVESQRGPVTADEVVACLGPQSADLYERLGYTIPLGIKRGYHMHYATRDGAQLQHSICDTQGGYVLAPMAAGIRLTTGIEFAASSAPGNEIQLKRCESLARTLFPALGERLDDTPWLGRRPCLPDMRPVIGPAPQHKGLWFNFGHAHHGLTLGPVSGRLVAELLTGERPFTDPAPYSAARFN</sequence>
<dbReference type="Pfam" id="PF01266">
    <property type="entry name" value="DAO"/>
    <property type="match status" value="1"/>
</dbReference>
<reference evidence="3 4" key="1">
    <citation type="submission" date="2018-06" db="EMBL/GenBank/DDBJ databases">
        <authorList>
            <consortium name="Pathogen Informatics"/>
            <person name="Doyle S."/>
        </authorList>
    </citation>
    <scope>NUCLEOTIDE SEQUENCE [LARGE SCALE GENOMIC DNA]</scope>
    <source>
        <strain evidence="3 4">NCTC7914</strain>
    </source>
</reference>
<evidence type="ECO:0000259" key="2">
    <source>
        <dbReference type="Pfam" id="PF01266"/>
    </source>
</evidence>
<evidence type="ECO:0000256" key="1">
    <source>
        <dbReference type="ARBA" id="ARBA00023002"/>
    </source>
</evidence>
<dbReference type="RefSeq" id="WP_115274680.1">
    <property type="nucleotide sequence ID" value="NZ_UGUY01000001.1"/>
</dbReference>
<keyword evidence="1 3" id="KW-0560">Oxidoreductase</keyword>
<dbReference type="Gene3D" id="3.50.50.60">
    <property type="entry name" value="FAD/NAD(P)-binding domain"/>
    <property type="match status" value="2"/>
</dbReference>